<sequence>MLLTSSLRILSEKIDSIINCTIDSTAALAKDIESSLADIENVNLEQLLEPSVRKMIQEQIKKRLNSNVYCSGAGFASHIESTPANKEFWLLEWWYKKADGVKQVNLDLDQATQQRLDFRTFEWFKQAPTVGNAFIHGPYVDYICNTSYTITAAVPVYFRQQFLGVAAIDLLVSRVEEELLPYVARETVFVTNKERRIVFSTHPRLRVGDLLGDDVASLVYENNDFNLYQSPP</sequence>
<keyword evidence="2" id="KW-1185">Reference proteome</keyword>
<evidence type="ECO:0000313" key="2">
    <source>
        <dbReference type="Proteomes" id="UP000268615"/>
    </source>
</evidence>
<dbReference type="AlphaFoldDB" id="A0A3N5DSL8"/>
<organism evidence="1 2">
    <name type="scientific">Buttiauxella warmboldiae</name>
    <dbReference type="NCBI Taxonomy" id="82993"/>
    <lineage>
        <taxon>Bacteria</taxon>
        <taxon>Pseudomonadati</taxon>
        <taxon>Pseudomonadota</taxon>
        <taxon>Gammaproteobacteria</taxon>
        <taxon>Enterobacterales</taxon>
        <taxon>Enterobacteriaceae</taxon>
        <taxon>Buttiauxella</taxon>
    </lineage>
</organism>
<protein>
    <recommendedName>
        <fullName evidence="3">Histidine kinase</fullName>
    </recommendedName>
</protein>
<name>A0A3N5DSL8_9ENTR</name>
<comment type="caution">
    <text evidence="1">The sequence shown here is derived from an EMBL/GenBank/DDBJ whole genome shotgun (WGS) entry which is preliminary data.</text>
</comment>
<dbReference type="RefSeq" id="WP_124022748.1">
    <property type="nucleotide sequence ID" value="NZ_RPOH01000010.1"/>
</dbReference>
<accession>A0A3N5DSL8</accession>
<dbReference type="OrthoDB" id="8687362at2"/>
<evidence type="ECO:0008006" key="3">
    <source>
        <dbReference type="Google" id="ProtNLM"/>
    </source>
</evidence>
<gene>
    <name evidence="1" type="ORF">EHN07_03135</name>
</gene>
<evidence type="ECO:0000313" key="1">
    <source>
        <dbReference type="EMBL" id="RPH30121.1"/>
    </source>
</evidence>
<dbReference type="Pfam" id="PF22673">
    <property type="entry name" value="MCP-like_PDC_1"/>
    <property type="match status" value="1"/>
</dbReference>
<dbReference type="Proteomes" id="UP000268615">
    <property type="component" value="Unassembled WGS sequence"/>
</dbReference>
<dbReference type="Gene3D" id="3.30.450.20">
    <property type="entry name" value="PAS domain"/>
    <property type="match status" value="1"/>
</dbReference>
<proteinExistence type="predicted"/>
<dbReference type="EMBL" id="RPOH01000010">
    <property type="protein sequence ID" value="RPH30121.1"/>
    <property type="molecule type" value="Genomic_DNA"/>
</dbReference>
<reference evidence="1 2" key="1">
    <citation type="submission" date="2018-11" db="EMBL/GenBank/DDBJ databases">
        <title>Draft genome sequence of Buttiauxella warmboldiae CCUG 35512.</title>
        <authorList>
            <person name="Salva-Serra F."/>
            <person name="Marathe N."/>
            <person name="Moore E."/>
            <person name="Svensson L."/>
            <person name="Engstrom-Jakobsson H."/>
        </authorList>
    </citation>
    <scope>NUCLEOTIDE SEQUENCE [LARGE SCALE GENOMIC DNA]</scope>
    <source>
        <strain evidence="1 2">CCUG 35512</strain>
    </source>
</reference>
<dbReference type="CDD" id="cd12913">
    <property type="entry name" value="PDC1_MCP_like"/>
    <property type="match status" value="1"/>
</dbReference>